<evidence type="ECO:0008006" key="3">
    <source>
        <dbReference type="Google" id="ProtNLM"/>
    </source>
</evidence>
<comment type="caution">
    <text evidence="1">The sequence shown here is derived from an EMBL/GenBank/DDBJ whole genome shotgun (WGS) entry which is preliminary data.</text>
</comment>
<dbReference type="Proteomes" id="UP000543030">
    <property type="component" value="Unassembled WGS sequence"/>
</dbReference>
<evidence type="ECO:0000313" key="1">
    <source>
        <dbReference type="EMBL" id="MBB5190109.1"/>
    </source>
</evidence>
<reference evidence="1 2" key="1">
    <citation type="submission" date="2020-08" db="EMBL/GenBank/DDBJ databases">
        <title>Genomic Encyclopedia of Type Strains, Phase IV (KMG-IV): sequencing the most valuable type-strain genomes for metagenomic binning, comparative biology and taxonomic classification.</title>
        <authorList>
            <person name="Goeker M."/>
        </authorList>
    </citation>
    <scope>NUCLEOTIDE SEQUENCE [LARGE SCALE GENOMIC DNA]</scope>
    <source>
        <strain evidence="1 2">DSM 18233</strain>
    </source>
</reference>
<dbReference type="EMBL" id="JACHHN010000001">
    <property type="protein sequence ID" value="MBB5190109.1"/>
    <property type="molecule type" value="Genomic_DNA"/>
</dbReference>
<accession>A0A840R9Q8</accession>
<organism evidence="1 2">
    <name type="scientific">Silvimonas terrae</name>
    <dbReference type="NCBI Taxonomy" id="300266"/>
    <lineage>
        <taxon>Bacteria</taxon>
        <taxon>Pseudomonadati</taxon>
        <taxon>Pseudomonadota</taxon>
        <taxon>Betaproteobacteria</taxon>
        <taxon>Neisseriales</taxon>
        <taxon>Chitinibacteraceae</taxon>
        <taxon>Silvimonas</taxon>
    </lineage>
</organism>
<keyword evidence="2" id="KW-1185">Reference proteome</keyword>
<dbReference type="AlphaFoldDB" id="A0A840R9Q8"/>
<evidence type="ECO:0000313" key="2">
    <source>
        <dbReference type="Proteomes" id="UP000543030"/>
    </source>
</evidence>
<protein>
    <recommendedName>
        <fullName evidence="3">Lipocalin-like protein</fullName>
    </recommendedName>
</protein>
<gene>
    <name evidence="1" type="ORF">HNQ50_000819</name>
</gene>
<name>A0A840R9Q8_9NEIS</name>
<sequence>MTASEFDGAWQLVSGECLEDGHWVRYDLDGISSRKVLAAGYFTFVTHKNGAYWSAGSGRFILDKDVYTESPDMGSYPLAALRDYVFQARLEGDQWHNARFENGERVEYEVWQRIRA</sequence>
<dbReference type="RefSeq" id="WP_184097784.1">
    <property type="nucleotide sequence ID" value="NZ_JACHHN010000001.1"/>
</dbReference>
<proteinExistence type="predicted"/>